<evidence type="ECO:0000259" key="7">
    <source>
        <dbReference type="Pfam" id="PF00171"/>
    </source>
</evidence>
<organism evidence="8 9">
    <name type="scientific">Rhizobium hainanense</name>
    <dbReference type="NCBI Taxonomy" id="52131"/>
    <lineage>
        <taxon>Bacteria</taxon>
        <taxon>Pseudomonadati</taxon>
        <taxon>Pseudomonadota</taxon>
        <taxon>Alphaproteobacteria</taxon>
        <taxon>Hyphomicrobiales</taxon>
        <taxon>Rhizobiaceae</taxon>
        <taxon>Rhizobium/Agrobacterium group</taxon>
        <taxon>Rhizobium</taxon>
    </lineage>
</organism>
<dbReference type="Gene3D" id="3.40.605.10">
    <property type="entry name" value="Aldehyde Dehydrogenase, Chain A, domain 1"/>
    <property type="match status" value="1"/>
</dbReference>
<comment type="similarity">
    <text evidence="1 6">Belongs to the aldehyde dehydrogenase family.</text>
</comment>
<dbReference type="FunFam" id="3.40.605.10:FF:000007">
    <property type="entry name" value="NAD/NADP-dependent betaine aldehyde dehydrogenase"/>
    <property type="match status" value="1"/>
</dbReference>
<dbReference type="InterPro" id="IPR015590">
    <property type="entry name" value="Aldehyde_DH_dom"/>
</dbReference>
<accession>A0A1C3VH56</accession>
<dbReference type="AlphaFoldDB" id="A0A1C3VH56"/>
<dbReference type="Pfam" id="PF00171">
    <property type="entry name" value="Aldedh"/>
    <property type="match status" value="1"/>
</dbReference>
<dbReference type="FunFam" id="3.40.309.10:FF:000001">
    <property type="entry name" value="Mitochondrial aldehyde dehydrogenase 2"/>
    <property type="match status" value="1"/>
</dbReference>
<sequence length="498" mass="53011">MTLTFDAKQMAAELYDGGFRPMFIGGQWVAAQSGEVSEAYNPATGAVLATVPLAAPADIDCAVAAARQALEGPWSKFSPYERQTLLLKIADLFEENWERLSVSDTLNMGMPIMRTLANKRRVVGMLRFYAGMATALHGEVIDNSIPGEIVTFTRREPIGIVGAIIPWNAPTAASIWKIAPALATGCTVVLKPSEDAPLTPLLIAKLMQEAGVPDGVVNIVTGKGSVAGARLAEHPDVNKIVFTGSTATGQSIARAAVGNLKRVSLELGGKSPVIVCRDADIDRAVPVAAMAVFAHSGQICIAGSRLFVAREIHEEFVAKVGDFARSLRIGHGIDAETDIGPLISARQAQIVESFIASGQSEGAALVAGGTRLSGSLYDKGNFIAPTVFGDVRDEMRIAREEIFGPVISAMPFDTIEEAVERANASPYGLAAGIFTQNLGMAHKLIRRIKAGSVWVNMYHALDPAVPFGGMKMSGYGREGGIEHLHEYLETKAVWIQTD</sequence>
<dbReference type="STRING" id="52131.GA0061100_10652"/>
<feature type="active site" evidence="5">
    <location>
        <position position="266"/>
    </location>
</feature>
<dbReference type="PROSITE" id="PS00070">
    <property type="entry name" value="ALDEHYDE_DEHYDR_CYS"/>
    <property type="match status" value="1"/>
</dbReference>
<keyword evidence="4" id="KW-0558">Oxidation</keyword>
<evidence type="ECO:0000256" key="6">
    <source>
        <dbReference type="RuleBase" id="RU003345"/>
    </source>
</evidence>
<dbReference type="InterPro" id="IPR016162">
    <property type="entry name" value="Ald_DH_N"/>
</dbReference>
<dbReference type="FunFam" id="3.40.605.10:FF:000026">
    <property type="entry name" value="Aldehyde dehydrogenase, putative"/>
    <property type="match status" value="1"/>
</dbReference>
<dbReference type="GO" id="GO:0016620">
    <property type="term" value="F:oxidoreductase activity, acting on the aldehyde or oxo group of donors, NAD or NADP as acceptor"/>
    <property type="evidence" value="ECO:0007669"/>
    <property type="project" value="InterPro"/>
</dbReference>
<evidence type="ECO:0000256" key="4">
    <source>
        <dbReference type="ARBA" id="ARBA00023097"/>
    </source>
</evidence>
<gene>
    <name evidence="8" type="ORF">GA0061100_10652</name>
</gene>
<feature type="domain" description="Aldehyde dehydrogenase" evidence="7">
    <location>
        <begin position="28"/>
        <end position="493"/>
    </location>
</feature>
<dbReference type="OrthoDB" id="8175464at2"/>
<dbReference type="SUPFAM" id="SSF53720">
    <property type="entry name" value="ALDH-like"/>
    <property type="match status" value="1"/>
</dbReference>
<evidence type="ECO:0000256" key="5">
    <source>
        <dbReference type="PROSITE-ProRule" id="PRU10007"/>
    </source>
</evidence>
<dbReference type="PANTHER" id="PTHR11699">
    <property type="entry name" value="ALDEHYDE DEHYDROGENASE-RELATED"/>
    <property type="match status" value="1"/>
</dbReference>
<dbReference type="EMBL" id="FMAC01000006">
    <property type="protein sequence ID" value="SCB26937.1"/>
    <property type="molecule type" value="Genomic_DNA"/>
</dbReference>
<dbReference type="InterPro" id="IPR016160">
    <property type="entry name" value="Ald_DH_CS_CYS"/>
</dbReference>
<keyword evidence="3 6" id="KW-0560">Oxidoreductase</keyword>
<evidence type="ECO:0000256" key="2">
    <source>
        <dbReference type="ARBA" id="ARBA00022958"/>
    </source>
</evidence>
<evidence type="ECO:0000313" key="9">
    <source>
        <dbReference type="Proteomes" id="UP000186228"/>
    </source>
</evidence>
<protein>
    <submittedName>
        <fullName evidence="8">Aldehyde dehydrogenase (NAD+)</fullName>
    </submittedName>
</protein>
<dbReference type="RefSeq" id="WP_075854390.1">
    <property type="nucleotide sequence ID" value="NZ_FMAC01000006.1"/>
</dbReference>
<evidence type="ECO:0000256" key="1">
    <source>
        <dbReference type="ARBA" id="ARBA00009986"/>
    </source>
</evidence>
<name>A0A1C3VH56_9HYPH</name>
<dbReference type="Proteomes" id="UP000186228">
    <property type="component" value="Unassembled WGS sequence"/>
</dbReference>
<keyword evidence="9" id="KW-1185">Reference proteome</keyword>
<dbReference type="InterPro" id="IPR016163">
    <property type="entry name" value="Ald_DH_C"/>
</dbReference>
<dbReference type="Gene3D" id="3.40.309.10">
    <property type="entry name" value="Aldehyde Dehydrogenase, Chain A, domain 2"/>
    <property type="match status" value="1"/>
</dbReference>
<evidence type="ECO:0000313" key="8">
    <source>
        <dbReference type="EMBL" id="SCB26937.1"/>
    </source>
</evidence>
<reference evidence="9" key="1">
    <citation type="submission" date="2016-08" db="EMBL/GenBank/DDBJ databases">
        <authorList>
            <person name="Varghese N."/>
            <person name="Submissions Spin"/>
        </authorList>
    </citation>
    <scope>NUCLEOTIDE SEQUENCE [LARGE SCALE GENOMIC DNA]</scope>
    <source>
        <strain evidence="9">CCBAU 57015</strain>
    </source>
</reference>
<keyword evidence="2" id="KW-0630">Potassium</keyword>
<dbReference type="InterPro" id="IPR016161">
    <property type="entry name" value="Ald_DH/histidinol_DH"/>
</dbReference>
<dbReference type="PROSITE" id="PS00687">
    <property type="entry name" value="ALDEHYDE_DEHYDR_GLU"/>
    <property type="match status" value="1"/>
</dbReference>
<proteinExistence type="inferred from homology"/>
<dbReference type="InterPro" id="IPR029510">
    <property type="entry name" value="Ald_DH_CS_GLU"/>
</dbReference>
<evidence type="ECO:0000256" key="3">
    <source>
        <dbReference type="ARBA" id="ARBA00023002"/>
    </source>
</evidence>